<dbReference type="InParanoid" id="A0A1Y2GSY2"/>
<dbReference type="Proteomes" id="UP000193648">
    <property type="component" value="Unassembled WGS sequence"/>
</dbReference>
<comment type="caution">
    <text evidence="1">The sequence shown here is derived from an EMBL/GenBank/DDBJ whole genome shotgun (WGS) entry which is preliminary data.</text>
</comment>
<reference evidence="1 2" key="1">
    <citation type="submission" date="2016-07" db="EMBL/GenBank/DDBJ databases">
        <title>Pervasive Adenine N6-methylation of Active Genes in Fungi.</title>
        <authorList>
            <consortium name="DOE Joint Genome Institute"/>
            <person name="Mondo S.J."/>
            <person name="Dannebaum R.O."/>
            <person name="Kuo R.C."/>
            <person name="Labutti K."/>
            <person name="Haridas S."/>
            <person name="Kuo A."/>
            <person name="Salamov A."/>
            <person name="Ahrendt S.R."/>
            <person name="Lipzen A."/>
            <person name="Sullivan W."/>
            <person name="Andreopoulos W.B."/>
            <person name="Clum A."/>
            <person name="Lindquist E."/>
            <person name="Daum C."/>
            <person name="Ramamoorthy G.K."/>
            <person name="Gryganskyi A."/>
            <person name="Culley D."/>
            <person name="Magnuson J.K."/>
            <person name="James T.Y."/>
            <person name="O'Malley M.A."/>
            <person name="Stajich J.E."/>
            <person name="Spatafora J.W."/>
            <person name="Visel A."/>
            <person name="Grigoriev I.V."/>
        </authorList>
    </citation>
    <scope>NUCLEOTIDE SEQUENCE [LARGE SCALE GENOMIC DNA]</scope>
    <source>
        <strain evidence="1 2">NRRL 3116</strain>
    </source>
</reference>
<keyword evidence="2" id="KW-1185">Reference proteome</keyword>
<gene>
    <name evidence="1" type="ORF">BCR41DRAFT_23148</name>
</gene>
<accession>A0A1Y2GSY2</accession>
<dbReference type="EMBL" id="MCFF01000011">
    <property type="protein sequence ID" value="ORZ21890.1"/>
    <property type="molecule type" value="Genomic_DNA"/>
</dbReference>
<organism evidence="1 2">
    <name type="scientific">Lobosporangium transversale</name>
    <dbReference type="NCBI Taxonomy" id="64571"/>
    <lineage>
        <taxon>Eukaryota</taxon>
        <taxon>Fungi</taxon>
        <taxon>Fungi incertae sedis</taxon>
        <taxon>Mucoromycota</taxon>
        <taxon>Mortierellomycotina</taxon>
        <taxon>Mortierellomycetes</taxon>
        <taxon>Mortierellales</taxon>
        <taxon>Mortierellaceae</taxon>
        <taxon>Lobosporangium</taxon>
    </lineage>
</organism>
<protein>
    <submittedName>
        <fullName evidence="1">Uncharacterized protein</fullName>
    </submittedName>
</protein>
<name>A0A1Y2GSY2_9FUNG</name>
<dbReference type="AlphaFoldDB" id="A0A1Y2GSY2"/>
<evidence type="ECO:0000313" key="1">
    <source>
        <dbReference type="EMBL" id="ORZ21890.1"/>
    </source>
</evidence>
<evidence type="ECO:0000313" key="2">
    <source>
        <dbReference type="Proteomes" id="UP000193648"/>
    </source>
</evidence>
<dbReference type="RefSeq" id="XP_021883141.1">
    <property type="nucleotide sequence ID" value="XM_022020067.1"/>
</dbReference>
<dbReference type="OrthoDB" id="2413203at2759"/>
<sequence>MAKGRLFIFLGGDHLPETICTKLQKKMASDSNIDTLEVLLHPGLIKTKLSALPRLTAHKEGRRLLKDLLSITRFGTPAIVPIDTPSINNSSGGNKGDDDVAAQPIQQQTMTLTERQDMLLEQAYKTYRFASLSLEDILEVVPQPNQLCLITTMMLSTQYVRTLMNI</sequence>
<dbReference type="GeneID" id="33561911"/>
<proteinExistence type="predicted"/>